<name>A0ABX1TJX8_9GAMM</name>
<comment type="caution">
    <text evidence="6">The sequence shown here is derived from an EMBL/GenBank/DDBJ whole genome shotgun (WGS) entry which is preliminary data.</text>
</comment>
<keyword evidence="1" id="KW-0813">Transport</keyword>
<evidence type="ECO:0000256" key="4">
    <source>
        <dbReference type="ARBA" id="ARBA00023065"/>
    </source>
</evidence>
<sequence length="224" mass="24652">MRIALIGAGLTTVGAAEILIRRRAEVVIVEQDKERIEALVDTLDCGFIHGDGSKPAVLREVGPQHTDVLCCFTDNDQSNILASLVGRSLGFRRIFTKIDDAEFQPICIELGLTDLIIPHLQAARALADLAFGTLPEDFAEFFKCGSRLFSLIVREEEVGPVEDLSLPKRCAAICVYRHDEMLLPKAGFALKLKDEVVVLAHEDSLPELRERWAVPPPSPAAEPE</sequence>
<keyword evidence="7" id="KW-1185">Reference proteome</keyword>
<organism evidence="6 7">
    <name type="scientific">Candidatus Competibacter phosphatis</name>
    <dbReference type="NCBI Taxonomy" id="221280"/>
    <lineage>
        <taxon>Bacteria</taxon>
        <taxon>Pseudomonadati</taxon>
        <taxon>Pseudomonadota</taxon>
        <taxon>Gammaproteobacteria</taxon>
        <taxon>Candidatus Competibacteraceae</taxon>
        <taxon>Candidatus Competibacter</taxon>
    </lineage>
</organism>
<keyword evidence="2" id="KW-0633">Potassium transport</keyword>
<proteinExistence type="predicted"/>
<evidence type="ECO:0000259" key="5">
    <source>
        <dbReference type="PROSITE" id="PS51201"/>
    </source>
</evidence>
<dbReference type="InterPro" id="IPR036291">
    <property type="entry name" value="NAD(P)-bd_dom_sf"/>
</dbReference>
<dbReference type="PANTHER" id="PTHR43833:SF5">
    <property type="entry name" value="TRK SYSTEM POTASSIUM UPTAKE PROTEIN TRKA"/>
    <property type="match status" value="1"/>
</dbReference>
<dbReference type="InterPro" id="IPR006036">
    <property type="entry name" value="K_uptake_TrkA"/>
</dbReference>
<dbReference type="InterPro" id="IPR003148">
    <property type="entry name" value="RCK_N"/>
</dbReference>
<dbReference type="SUPFAM" id="SSF116726">
    <property type="entry name" value="TrkA C-terminal domain-like"/>
    <property type="match status" value="1"/>
</dbReference>
<protein>
    <submittedName>
        <fullName evidence="6">TrkA family potassium uptake protein</fullName>
    </submittedName>
</protein>
<dbReference type="InterPro" id="IPR050721">
    <property type="entry name" value="Trk_Ktr_HKT_K-transport"/>
</dbReference>
<dbReference type="Proteomes" id="UP000760480">
    <property type="component" value="Unassembled WGS sequence"/>
</dbReference>
<dbReference type="PROSITE" id="PS51201">
    <property type="entry name" value="RCK_N"/>
    <property type="match status" value="1"/>
</dbReference>
<evidence type="ECO:0000256" key="3">
    <source>
        <dbReference type="ARBA" id="ARBA00022958"/>
    </source>
</evidence>
<reference evidence="6 7" key="1">
    <citation type="submission" date="2019-03" db="EMBL/GenBank/DDBJ databases">
        <title>Metabolic reconstructions from genomes of highly enriched 'Candidatus Accumulibacter' and 'Candidatus Competibacter' bioreactor populations.</title>
        <authorList>
            <person name="Annavajhala M.K."/>
            <person name="Welles L."/>
            <person name="Abbas B."/>
            <person name="Sorokin D."/>
            <person name="Park H."/>
            <person name="Van Loosdrecht M."/>
            <person name="Chandran K."/>
        </authorList>
    </citation>
    <scope>NUCLEOTIDE SEQUENCE [LARGE SCALE GENOMIC DNA]</scope>
    <source>
        <strain evidence="6 7">SBR_G</strain>
    </source>
</reference>
<dbReference type="InterPro" id="IPR036721">
    <property type="entry name" value="RCK_C_sf"/>
</dbReference>
<evidence type="ECO:0000313" key="7">
    <source>
        <dbReference type="Proteomes" id="UP000760480"/>
    </source>
</evidence>
<evidence type="ECO:0000313" key="6">
    <source>
        <dbReference type="EMBL" id="NMQ19688.1"/>
    </source>
</evidence>
<dbReference type="RefSeq" id="WP_169248944.1">
    <property type="nucleotide sequence ID" value="NZ_SPMZ01000030.1"/>
</dbReference>
<dbReference type="PANTHER" id="PTHR43833">
    <property type="entry name" value="POTASSIUM CHANNEL PROTEIN 2-RELATED-RELATED"/>
    <property type="match status" value="1"/>
</dbReference>
<feature type="domain" description="RCK N-terminal" evidence="5">
    <location>
        <begin position="1"/>
        <end position="117"/>
    </location>
</feature>
<dbReference type="Pfam" id="PF02254">
    <property type="entry name" value="TrkA_N"/>
    <property type="match status" value="1"/>
</dbReference>
<dbReference type="Gene3D" id="3.30.70.1450">
    <property type="entry name" value="Regulator of K+ conductance, C-terminal domain"/>
    <property type="match status" value="1"/>
</dbReference>
<dbReference type="PRINTS" id="PR00335">
    <property type="entry name" value="KUPTAKETRKA"/>
</dbReference>
<evidence type="ECO:0000256" key="2">
    <source>
        <dbReference type="ARBA" id="ARBA00022538"/>
    </source>
</evidence>
<dbReference type="Gene3D" id="3.40.50.720">
    <property type="entry name" value="NAD(P)-binding Rossmann-like Domain"/>
    <property type="match status" value="1"/>
</dbReference>
<dbReference type="EMBL" id="SPMZ01000030">
    <property type="protein sequence ID" value="NMQ19688.1"/>
    <property type="molecule type" value="Genomic_DNA"/>
</dbReference>
<keyword evidence="3" id="KW-0630">Potassium</keyword>
<dbReference type="SUPFAM" id="SSF51735">
    <property type="entry name" value="NAD(P)-binding Rossmann-fold domains"/>
    <property type="match status" value="1"/>
</dbReference>
<accession>A0ABX1TJX8</accession>
<gene>
    <name evidence="6" type="ORF">E4P82_11050</name>
</gene>
<evidence type="ECO:0000256" key="1">
    <source>
        <dbReference type="ARBA" id="ARBA00022448"/>
    </source>
</evidence>
<keyword evidence="4" id="KW-0406">Ion transport</keyword>